<dbReference type="PANTHER" id="PTHR24161:SF85">
    <property type="entry name" value="PALMITOYLTRANSFERASE HIP14"/>
    <property type="match status" value="1"/>
</dbReference>
<keyword evidence="6" id="KW-1185">Reference proteome</keyword>
<evidence type="ECO:0000313" key="5">
    <source>
        <dbReference type="EMBL" id="ROT72536.1"/>
    </source>
</evidence>
<dbReference type="InterPro" id="IPR036770">
    <property type="entry name" value="Ankyrin_rpt-contain_sf"/>
</dbReference>
<dbReference type="STRING" id="6689.A0A3R7MC02"/>
<dbReference type="OrthoDB" id="6358664at2759"/>
<name>A0A3R7MC02_PENVA</name>
<feature type="repeat" description="ANK" evidence="3">
    <location>
        <begin position="99"/>
        <end position="131"/>
    </location>
</feature>
<dbReference type="SMART" id="SM00248">
    <property type="entry name" value="ANK"/>
    <property type="match status" value="9"/>
</dbReference>
<sequence length="523" mass="55208">MFVGDCIDEGTALFSVIHGIYEHPAALKYIARSLFKRHSKARHARHLLSIGVILRPLTAGAVSTRFDQRLHAAAVRGDVEEAIRVLDTGRVHVDCADRDGTTPLILAAANSHVALVKELLDQGAEPNATRHTGTGALFFAAQGGFLDIVTILLDNGAKINQASKDGGTALIVAAQCGHLDVVTELLRRNADPNSAMKDRATAVFVAAQNGHTSVVRTLLNAGAKANVRRLDGASPLWIASQMGHQGVVRLLLSHGVNPDICRHDGATPLFKAAHKGHVEVVHELLPYKPCLGLLRNGESALHAAALYGHVRVLKALVQAGADPGLKNDQGLTPIQIAAQARHPEAVQLLKDAQSKRKDGAQTPPKQTSPGPRSPRLVQSMSGNVTSGLGSQSSSRGSSRNSSLGTIVETSPVLPRSVSSPSNSRPAQYVSCELSNIVDGGARPRCHGGTGSCTSVAGHNASSNPSPSPSISSEPSQSMITALQKAPRHASHTDVSSVKNIFRRTLASFRRSSIAKRSDKPHEP</sequence>
<evidence type="ECO:0000256" key="4">
    <source>
        <dbReference type="SAM" id="MobiDB-lite"/>
    </source>
</evidence>
<dbReference type="Pfam" id="PF00023">
    <property type="entry name" value="Ank"/>
    <property type="match status" value="1"/>
</dbReference>
<feature type="region of interest" description="Disordered" evidence="4">
    <location>
        <begin position="456"/>
        <end position="497"/>
    </location>
</feature>
<evidence type="ECO:0000256" key="2">
    <source>
        <dbReference type="ARBA" id="ARBA00023043"/>
    </source>
</evidence>
<evidence type="ECO:0000256" key="3">
    <source>
        <dbReference type="PROSITE-ProRule" id="PRU00023"/>
    </source>
</evidence>
<dbReference type="Gene3D" id="1.25.40.20">
    <property type="entry name" value="Ankyrin repeat-containing domain"/>
    <property type="match status" value="3"/>
</dbReference>
<reference evidence="5 6" key="2">
    <citation type="submission" date="2019-01" db="EMBL/GenBank/DDBJ databases">
        <title>The decoding of complex shrimp genome reveals the adaptation for benthos swimmer, frequently molting mechanism and breeding impact on genome.</title>
        <authorList>
            <person name="Sun Y."/>
            <person name="Gao Y."/>
            <person name="Yu Y."/>
        </authorList>
    </citation>
    <scope>NUCLEOTIDE SEQUENCE [LARGE SCALE GENOMIC DNA]</scope>
    <source>
        <tissue evidence="5">Muscle</tissue>
    </source>
</reference>
<dbReference type="SUPFAM" id="SSF48403">
    <property type="entry name" value="Ankyrin repeat"/>
    <property type="match status" value="1"/>
</dbReference>
<dbReference type="Proteomes" id="UP000283509">
    <property type="component" value="Unassembled WGS sequence"/>
</dbReference>
<dbReference type="PANTHER" id="PTHR24161">
    <property type="entry name" value="ANK_REP_REGION DOMAIN-CONTAINING PROTEIN-RELATED"/>
    <property type="match status" value="1"/>
</dbReference>
<feature type="repeat" description="ANK" evidence="3">
    <location>
        <begin position="264"/>
        <end position="285"/>
    </location>
</feature>
<dbReference type="PROSITE" id="PS50088">
    <property type="entry name" value="ANK_REPEAT"/>
    <property type="match status" value="7"/>
</dbReference>
<feature type="region of interest" description="Disordered" evidence="4">
    <location>
        <begin position="352"/>
        <end position="427"/>
    </location>
</feature>
<dbReference type="AlphaFoldDB" id="A0A3R7MC02"/>
<reference evidence="5 6" key="1">
    <citation type="submission" date="2018-04" db="EMBL/GenBank/DDBJ databases">
        <authorList>
            <person name="Zhang X."/>
            <person name="Yuan J."/>
            <person name="Li F."/>
            <person name="Xiang J."/>
        </authorList>
    </citation>
    <scope>NUCLEOTIDE SEQUENCE [LARGE SCALE GENOMIC DNA]</scope>
    <source>
        <tissue evidence="5">Muscle</tissue>
    </source>
</reference>
<evidence type="ECO:0000313" key="6">
    <source>
        <dbReference type="Proteomes" id="UP000283509"/>
    </source>
</evidence>
<feature type="compositionally biased region" description="Polar residues" evidence="4">
    <location>
        <begin position="363"/>
        <end position="385"/>
    </location>
</feature>
<accession>A0A3R7MC02</accession>
<proteinExistence type="predicted"/>
<feature type="repeat" description="ANK" evidence="3">
    <location>
        <begin position="231"/>
        <end position="263"/>
    </location>
</feature>
<dbReference type="EMBL" id="QCYY01002138">
    <property type="protein sequence ID" value="ROT72536.1"/>
    <property type="molecule type" value="Genomic_DNA"/>
</dbReference>
<feature type="repeat" description="ANK" evidence="3">
    <location>
        <begin position="198"/>
        <end position="230"/>
    </location>
</feature>
<feature type="repeat" description="ANK" evidence="3">
    <location>
        <begin position="296"/>
        <end position="328"/>
    </location>
</feature>
<dbReference type="Pfam" id="PF12796">
    <property type="entry name" value="Ank_2"/>
    <property type="match status" value="2"/>
</dbReference>
<dbReference type="InterPro" id="IPR002110">
    <property type="entry name" value="Ankyrin_rpt"/>
</dbReference>
<keyword evidence="2 3" id="KW-0040">ANK repeat</keyword>
<protein>
    <submittedName>
        <fullName evidence="5">Putative ankyrin repeat domain-containing protein</fullName>
    </submittedName>
</protein>
<feature type="compositionally biased region" description="Low complexity" evidence="4">
    <location>
        <begin position="386"/>
        <end position="425"/>
    </location>
</feature>
<comment type="caution">
    <text evidence="5">The sequence shown here is derived from an EMBL/GenBank/DDBJ whole genome shotgun (WGS) entry which is preliminary data.</text>
</comment>
<feature type="compositionally biased region" description="Low complexity" evidence="4">
    <location>
        <begin position="461"/>
        <end position="477"/>
    </location>
</feature>
<feature type="repeat" description="ANK" evidence="3">
    <location>
        <begin position="165"/>
        <end position="197"/>
    </location>
</feature>
<gene>
    <name evidence="5" type="ORF">C7M84_009068</name>
</gene>
<dbReference type="PRINTS" id="PR01415">
    <property type="entry name" value="ANKYRIN"/>
</dbReference>
<keyword evidence="1" id="KW-0677">Repeat</keyword>
<organism evidence="5 6">
    <name type="scientific">Penaeus vannamei</name>
    <name type="common">Whiteleg shrimp</name>
    <name type="synonym">Litopenaeus vannamei</name>
    <dbReference type="NCBI Taxonomy" id="6689"/>
    <lineage>
        <taxon>Eukaryota</taxon>
        <taxon>Metazoa</taxon>
        <taxon>Ecdysozoa</taxon>
        <taxon>Arthropoda</taxon>
        <taxon>Crustacea</taxon>
        <taxon>Multicrustacea</taxon>
        <taxon>Malacostraca</taxon>
        <taxon>Eumalacostraca</taxon>
        <taxon>Eucarida</taxon>
        <taxon>Decapoda</taxon>
        <taxon>Dendrobranchiata</taxon>
        <taxon>Penaeoidea</taxon>
        <taxon>Penaeidae</taxon>
        <taxon>Penaeus</taxon>
    </lineage>
</organism>
<feature type="repeat" description="ANK" evidence="3">
    <location>
        <begin position="132"/>
        <end position="164"/>
    </location>
</feature>
<dbReference type="PROSITE" id="PS50297">
    <property type="entry name" value="ANK_REP_REGION"/>
    <property type="match status" value="7"/>
</dbReference>
<evidence type="ECO:0000256" key="1">
    <source>
        <dbReference type="ARBA" id="ARBA00022737"/>
    </source>
</evidence>